<accession>A0A564VS48</accession>
<gene>
    <name evidence="14" type="primary">whiB</name>
    <name evidence="14" type="ORF">BLJG463_01625</name>
</gene>
<dbReference type="GO" id="GO:0045454">
    <property type="term" value="P:cell redox homeostasis"/>
    <property type="evidence" value="ECO:0007669"/>
    <property type="project" value="TreeGrafter"/>
</dbReference>
<evidence type="ECO:0000313" key="15">
    <source>
        <dbReference type="Proteomes" id="UP000345266"/>
    </source>
</evidence>
<comment type="similarity">
    <text evidence="3">Belongs to the WhiB family.</text>
</comment>
<evidence type="ECO:0000256" key="3">
    <source>
        <dbReference type="ARBA" id="ARBA00006597"/>
    </source>
</evidence>
<evidence type="ECO:0000256" key="6">
    <source>
        <dbReference type="ARBA" id="ARBA00023004"/>
    </source>
</evidence>
<feature type="transmembrane region" description="Helical" evidence="12">
    <location>
        <begin position="16"/>
        <end position="34"/>
    </location>
</feature>
<dbReference type="GO" id="GO:0003677">
    <property type="term" value="F:DNA binding"/>
    <property type="evidence" value="ECO:0007669"/>
    <property type="project" value="UniProtKB-KW"/>
</dbReference>
<keyword evidence="12" id="KW-0472">Membrane</keyword>
<evidence type="ECO:0000256" key="11">
    <source>
        <dbReference type="ARBA" id="ARBA00023163"/>
    </source>
</evidence>
<name>A0A564VS48_BIFLI</name>
<dbReference type="PROSITE" id="PS51674">
    <property type="entry name" value="4FE4S_WBL"/>
    <property type="match status" value="1"/>
</dbReference>
<evidence type="ECO:0000256" key="9">
    <source>
        <dbReference type="ARBA" id="ARBA00023125"/>
    </source>
</evidence>
<keyword evidence="8" id="KW-0805">Transcription regulation</keyword>
<dbReference type="InterPro" id="IPR034768">
    <property type="entry name" value="4FE4S_WBL"/>
</dbReference>
<evidence type="ECO:0000259" key="13">
    <source>
        <dbReference type="PROSITE" id="PS51674"/>
    </source>
</evidence>
<keyword evidence="10" id="KW-1015">Disulfide bond</keyword>
<keyword evidence="11" id="KW-0804">Transcription</keyword>
<feature type="domain" description="4Fe-4S Wbl-type" evidence="13">
    <location>
        <begin position="131"/>
        <end position="194"/>
    </location>
</feature>
<dbReference type="GO" id="GO:0051539">
    <property type="term" value="F:4 iron, 4 sulfur cluster binding"/>
    <property type="evidence" value="ECO:0007669"/>
    <property type="project" value="UniProtKB-KW"/>
</dbReference>
<keyword evidence="7" id="KW-0411">Iron-sulfur</keyword>
<reference evidence="14 15" key="1">
    <citation type="submission" date="2019-07" db="EMBL/GenBank/DDBJ databases">
        <authorList>
            <person name="Hibberd C M."/>
            <person name="Gehrig L. J."/>
            <person name="Chang H.-W."/>
            <person name="Venkatesh S."/>
        </authorList>
    </citation>
    <scope>NUCLEOTIDE SEQUENCE [LARGE SCALE GENOMIC DNA]</scope>
    <source>
        <strain evidence="14">Bifidobacterium_longum_subsp_infantis_JG_Bg463</strain>
    </source>
</reference>
<evidence type="ECO:0000256" key="7">
    <source>
        <dbReference type="ARBA" id="ARBA00023014"/>
    </source>
</evidence>
<keyword evidence="4" id="KW-0004">4Fe-4S</keyword>
<evidence type="ECO:0000313" key="14">
    <source>
        <dbReference type="EMBL" id="VUX35416.1"/>
    </source>
</evidence>
<evidence type="ECO:0000256" key="8">
    <source>
        <dbReference type="ARBA" id="ARBA00023015"/>
    </source>
</evidence>
<dbReference type="RefSeq" id="WP_234884735.1">
    <property type="nucleotide sequence ID" value="NZ_CABHND010000008.1"/>
</dbReference>
<dbReference type="AlphaFoldDB" id="A0A564VS48"/>
<evidence type="ECO:0000256" key="5">
    <source>
        <dbReference type="ARBA" id="ARBA00022723"/>
    </source>
</evidence>
<dbReference type="InterPro" id="IPR003482">
    <property type="entry name" value="Whib"/>
</dbReference>
<dbReference type="GO" id="GO:0005737">
    <property type="term" value="C:cytoplasm"/>
    <property type="evidence" value="ECO:0007669"/>
    <property type="project" value="UniProtKB-SubCell"/>
</dbReference>
<evidence type="ECO:0000256" key="4">
    <source>
        <dbReference type="ARBA" id="ARBA00022485"/>
    </source>
</evidence>
<feature type="transmembrane region" description="Helical" evidence="12">
    <location>
        <begin position="46"/>
        <end position="67"/>
    </location>
</feature>
<evidence type="ECO:0000256" key="1">
    <source>
        <dbReference type="ARBA" id="ARBA00001966"/>
    </source>
</evidence>
<keyword evidence="12" id="KW-0812">Transmembrane</keyword>
<dbReference type="EMBL" id="CABHNT010000038">
    <property type="protein sequence ID" value="VUX35416.1"/>
    <property type="molecule type" value="Genomic_DNA"/>
</dbReference>
<evidence type="ECO:0000256" key="12">
    <source>
        <dbReference type="SAM" id="Phobius"/>
    </source>
</evidence>
<dbReference type="GO" id="GO:0046872">
    <property type="term" value="F:metal ion binding"/>
    <property type="evidence" value="ECO:0007669"/>
    <property type="project" value="UniProtKB-KW"/>
</dbReference>
<protein>
    <submittedName>
        <fullName evidence="14">Transcriptional regulator WhiB</fullName>
    </submittedName>
</protein>
<keyword evidence="6" id="KW-0408">Iron</keyword>
<keyword evidence="5" id="KW-0479">Metal-binding</keyword>
<dbReference type="GO" id="GO:0045892">
    <property type="term" value="P:negative regulation of DNA-templated transcription"/>
    <property type="evidence" value="ECO:0007669"/>
    <property type="project" value="TreeGrafter"/>
</dbReference>
<dbReference type="GO" id="GO:0047134">
    <property type="term" value="F:protein-disulfide reductase [NAD(P)H] activity"/>
    <property type="evidence" value="ECO:0007669"/>
    <property type="project" value="TreeGrafter"/>
</dbReference>
<dbReference type="Proteomes" id="UP000345266">
    <property type="component" value="Unassembled WGS sequence"/>
</dbReference>
<comment type="cofactor">
    <cofactor evidence="1">
        <name>[4Fe-4S] cluster</name>
        <dbReference type="ChEBI" id="CHEBI:49883"/>
    </cofactor>
</comment>
<keyword evidence="12" id="KW-1133">Transmembrane helix</keyword>
<dbReference type="PANTHER" id="PTHR38839:SF6">
    <property type="entry name" value="TRANSCRIPTIONAL REGULATOR WHIB1"/>
    <property type="match status" value="1"/>
</dbReference>
<evidence type="ECO:0000256" key="2">
    <source>
        <dbReference type="ARBA" id="ARBA00004496"/>
    </source>
</evidence>
<evidence type="ECO:0000256" key="10">
    <source>
        <dbReference type="ARBA" id="ARBA00023157"/>
    </source>
</evidence>
<organism evidence="14 15">
    <name type="scientific">Bifidobacterium longum subsp. infantis</name>
    <dbReference type="NCBI Taxonomy" id="1682"/>
    <lineage>
        <taxon>Bacteria</taxon>
        <taxon>Bacillati</taxon>
        <taxon>Actinomycetota</taxon>
        <taxon>Actinomycetes</taxon>
        <taxon>Bifidobacteriales</taxon>
        <taxon>Bifidobacteriaceae</taxon>
        <taxon>Bifidobacterium</taxon>
    </lineage>
</organism>
<dbReference type="PANTHER" id="PTHR38839">
    <property type="entry name" value="TRANSCRIPTIONAL REGULATOR WHID-RELATED"/>
    <property type="match status" value="1"/>
</dbReference>
<dbReference type="Pfam" id="PF02467">
    <property type="entry name" value="Whib"/>
    <property type="match status" value="1"/>
</dbReference>
<keyword evidence="9" id="KW-0238">DNA-binding</keyword>
<sequence>MTGNEYENHRGFSHPGAYWLWHFGLLAAPILLYLDQTGIRPIPDAWQWAAGILAFCALLSFTLEWYAGFAFEECDMGRFHPTAMTLMLTPALVFRLIMIAMRDPAGSVFWTATPTVPRRRNDMSSWRESAACAGYDPELWFPGNSKLIRQEALHICHTCPVMMQYRRFAEKNNRICGYPLCGIWGGKEFTPRELRKAGSII</sequence>
<comment type="subcellular location">
    <subcellularLocation>
        <location evidence="2">Cytoplasm</location>
    </subcellularLocation>
</comment>
<proteinExistence type="inferred from homology"/>
<feature type="transmembrane region" description="Helical" evidence="12">
    <location>
        <begin position="79"/>
        <end position="97"/>
    </location>
</feature>